<proteinExistence type="predicted"/>
<reference evidence="3" key="2">
    <citation type="submission" date="2015-01" db="EMBL/GenBank/DDBJ databases">
        <title>Evolutionary Origins and Diversification of the Mycorrhizal Mutualists.</title>
        <authorList>
            <consortium name="DOE Joint Genome Institute"/>
            <consortium name="Mycorrhizal Genomics Consortium"/>
            <person name="Kohler A."/>
            <person name="Kuo A."/>
            <person name="Nagy L.G."/>
            <person name="Floudas D."/>
            <person name="Copeland A."/>
            <person name="Barry K.W."/>
            <person name="Cichocki N."/>
            <person name="Veneault-Fourrey C."/>
            <person name="LaButti K."/>
            <person name="Lindquist E.A."/>
            <person name="Lipzen A."/>
            <person name="Lundell T."/>
            <person name="Morin E."/>
            <person name="Murat C."/>
            <person name="Riley R."/>
            <person name="Ohm R."/>
            <person name="Sun H."/>
            <person name="Tunlid A."/>
            <person name="Henrissat B."/>
            <person name="Grigoriev I.V."/>
            <person name="Hibbett D.S."/>
            <person name="Martin F."/>
        </authorList>
    </citation>
    <scope>NUCLEOTIDE SEQUENCE [LARGE SCALE GENOMIC DNA]</scope>
    <source>
        <strain evidence="3">LaAM-08-1</strain>
    </source>
</reference>
<dbReference type="EMBL" id="KN838599">
    <property type="protein sequence ID" value="KIK01992.1"/>
    <property type="molecule type" value="Genomic_DNA"/>
</dbReference>
<evidence type="ECO:0000256" key="1">
    <source>
        <dbReference type="SAM" id="MobiDB-lite"/>
    </source>
</evidence>
<feature type="compositionally biased region" description="Low complexity" evidence="1">
    <location>
        <begin position="39"/>
        <end position="73"/>
    </location>
</feature>
<feature type="region of interest" description="Disordered" evidence="1">
    <location>
        <begin position="39"/>
        <end position="117"/>
    </location>
</feature>
<accession>A0A0C9XWN3</accession>
<feature type="compositionally biased region" description="Basic and acidic residues" evidence="1">
    <location>
        <begin position="103"/>
        <end position="117"/>
    </location>
</feature>
<name>A0A0C9XWN3_9AGAR</name>
<dbReference type="Proteomes" id="UP000054477">
    <property type="component" value="Unassembled WGS sequence"/>
</dbReference>
<sequence>MEMRWTAHPTQKLTDPKNVEKPILSSHRENIATALANTAAKASNTATAATSSASLVPDASQSPTSGGSSTAGGLVDFNQDDGEESTAGSAKQSSTNPARKRKWAESKTVEDVDATDEHGMYKNVEVIDLGGDADISAPIKKSLMCDVDEFFEPAAPPKNGEKYGRHRCKLCW</sequence>
<keyword evidence="3" id="KW-1185">Reference proteome</keyword>
<reference evidence="2 3" key="1">
    <citation type="submission" date="2014-04" db="EMBL/GenBank/DDBJ databases">
        <authorList>
            <consortium name="DOE Joint Genome Institute"/>
            <person name="Kuo A."/>
            <person name="Kohler A."/>
            <person name="Nagy L.G."/>
            <person name="Floudas D."/>
            <person name="Copeland A."/>
            <person name="Barry K.W."/>
            <person name="Cichocki N."/>
            <person name="Veneault-Fourrey C."/>
            <person name="LaButti K."/>
            <person name="Lindquist E.A."/>
            <person name="Lipzen A."/>
            <person name="Lundell T."/>
            <person name="Morin E."/>
            <person name="Murat C."/>
            <person name="Sun H."/>
            <person name="Tunlid A."/>
            <person name="Henrissat B."/>
            <person name="Grigoriev I.V."/>
            <person name="Hibbett D.S."/>
            <person name="Martin F."/>
            <person name="Nordberg H.P."/>
            <person name="Cantor M.N."/>
            <person name="Hua S.X."/>
        </authorList>
    </citation>
    <scope>NUCLEOTIDE SEQUENCE [LARGE SCALE GENOMIC DNA]</scope>
    <source>
        <strain evidence="2 3">LaAM-08-1</strain>
    </source>
</reference>
<feature type="compositionally biased region" description="Basic and acidic residues" evidence="1">
    <location>
        <begin position="14"/>
        <end position="26"/>
    </location>
</feature>
<gene>
    <name evidence="2" type="ORF">K443DRAFT_97729</name>
</gene>
<dbReference type="AlphaFoldDB" id="A0A0C9XWN3"/>
<dbReference type="OrthoDB" id="3100200at2759"/>
<evidence type="ECO:0000313" key="3">
    <source>
        <dbReference type="Proteomes" id="UP000054477"/>
    </source>
</evidence>
<organism evidence="2 3">
    <name type="scientific">Laccaria amethystina LaAM-08-1</name>
    <dbReference type="NCBI Taxonomy" id="1095629"/>
    <lineage>
        <taxon>Eukaryota</taxon>
        <taxon>Fungi</taxon>
        <taxon>Dikarya</taxon>
        <taxon>Basidiomycota</taxon>
        <taxon>Agaricomycotina</taxon>
        <taxon>Agaricomycetes</taxon>
        <taxon>Agaricomycetidae</taxon>
        <taxon>Agaricales</taxon>
        <taxon>Agaricineae</taxon>
        <taxon>Hydnangiaceae</taxon>
        <taxon>Laccaria</taxon>
    </lineage>
</organism>
<dbReference type="HOGENOM" id="CLU_1555507_0_0_1"/>
<evidence type="ECO:0000313" key="2">
    <source>
        <dbReference type="EMBL" id="KIK01992.1"/>
    </source>
</evidence>
<protein>
    <submittedName>
        <fullName evidence="2">Uncharacterized protein</fullName>
    </submittedName>
</protein>
<feature type="compositionally biased region" description="Polar residues" evidence="1">
    <location>
        <begin position="86"/>
        <end position="97"/>
    </location>
</feature>
<feature type="region of interest" description="Disordered" evidence="1">
    <location>
        <begin position="1"/>
        <end position="26"/>
    </location>
</feature>